<reference evidence="3" key="1">
    <citation type="submission" date="2022-11" db="UniProtKB">
        <authorList>
            <consortium name="WormBaseParasite"/>
        </authorList>
    </citation>
    <scope>IDENTIFICATION</scope>
</reference>
<dbReference type="AlphaFoldDB" id="A0A914ZVC1"/>
<dbReference type="Proteomes" id="UP000887569">
    <property type="component" value="Unplaced"/>
</dbReference>
<sequence length="390" mass="44278">MVRAVRCLVLLCSIHRLVGGSMTKCISRGTEHVACLENGGMRPGDYVWVRMRVAKNCRPKGYAIVQLGHSMTSYASSSAIKMTTNGRKLKAPHWITRAEYRPRLQLRISERNNMLHLRAMDHGRRSSDLPIRAFYGDRKTMKDIKFSEIVQNEYYDIKIQLLSNGVLSVYFNGEFIAKSTPGIGVPNSTHLQDVLNLFEFYRSDDPGYSKYVLDDVVSLESSAYLQPFIATLKSGGLPSGGLITLGLRTSKPFIIIFVTKEWREARSMLVVDGNTISWQCPDINQSPFNETIEYFSTADNKWSTIHISNFERALLVSLNLPFDVTLEQFHAKDRPSWMGKLVYQFPAKWDGEIKRVIVRDGILQKSGTLITYADVTNDENPDVLSFQKRS</sequence>
<evidence type="ECO:0000256" key="1">
    <source>
        <dbReference type="SAM" id="SignalP"/>
    </source>
</evidence>
<organism evidence="2 3">
    <name type="scientific">Parascaris univalens</name>
    <name type="common">Nematode worm</name>
    <dbReference type="NCBI Taxonomy" id="6257"/>
    <lineage>
        <taxon>Eukaryota</taxon>
        <taxon>Metazoa</taxon>
        <taxon>Ecdysozoa</taxon>
        <taxon>Nematoda</taxon>
        <taxon>Chromadorea</taxon>
        <taxon>Rhabditida</taxon>
        <taxon>Spirurina</taxon>
        <taxon>Ascaridomorpha</taxon>
        <taxon>Ascaridoidea</taxon>
        <taxon>Ascarididae</taxon>
        <taxon>Parascaris</taxon>
    </lineage>
</organism>
<evidence type="ECO:0000313" key="2">
    <source>
        <dbReference type="Proteomes" id="UP000887569"/>
    </source>
</evidence>
<proteinExistence type="predicted"/>
<dbReference type="WBParaSite" id="PgB18_g049_t02">
    <property type="protein sequence ID" value="PgB18_g049_t02"/>
    <property type="gene ID" value="PgB18_g049"/>
</dbReference>
<evidence type="ECO:0000313" key="3">
    <source>
        <dbReference type="WBParaSite" id="PgB18_g049_t02"/>
    </source>
</evidence>
<name>A0A914ZVC1_PARUN</name>
<keyword evidence="2" id="KW-1185">Reference proteome</keyword>
<accession>A0A914ZVC1</accession>
<feature type="signal peptide" evidence="1">
    <location>
        <begin position="1"/>
        <end position="20"/>
    </location>
</feature>
<feature type="chain" id="PRO_5037964096" evidence="1">
    <location>
        <begin position="21"/>
        <end position="390"/>
    </location>
</feature>
<protein>
    <submittedName>
        <fullName evidence="3">Galectin</fullName>
    </submittedName>
</protein>
<keyword evidence="1" id="KW-0732">Signal</keyword>